<sequence length="60" mass="6665">MPHPVAYAQADAPARPFVAALTELVQAQADTTGFVTLPRWAEILKRHFPLELLDPDHTTQ</sequence>
<protein>
    <submittedName>
        <fullName evidence="1">Uncharacterized protein</fullName>
    </submittedName>
</protein>
<accession>A0ABT7Z1L7</accession>
<evidence type="ECO:0000313" key="2">
    <source>
        <dbReference type="Proteomes" id="UP001174050"/>
    </source>
</evidence>
<dbReference type="Proteomes" id="UP001174050">
    <property type="component" value="Unassembled WGS sequence"/>
</dbReference>
<keyword evidence="2" id="KW-1185">Reference proteome</keyword>
<dbReference type="EMBL" id="JAUEPL010000004">
    <property type="protein sequence ID" value="MDN3293387.1"/>
    <property type="molecule type" value="Genomic_DNA"/>
</dbReference>
<reference evidence="1" key="1">
    <citation type="submission" date="2023-06" db="EMBL/GenBank/DDBJ databases">
        <title>WGS-Sequencing of Streptomyces ficellus isolate 21 collected from sand in Gara Djebilet Iron Mine in Algeria.</title>
        <authorList>
            <person name="Zegers G.P."/>
            <person name="Gomez A."/>
            <person name="Gueddou A."/>
            <person name="Zahara A.F."/>
            <person name="Worth M."/>
            <person name="Sevigny J.L."/>
            <person name="Tisa L."/>
        </authorList>
    </citation>
    <scope>NUCLEOTIDE SEQUENCE</scope>
    <source>
        <strain evidence="1">AS11</strain>
    </source>
</reference>
<comment type="caution">
    <text evidence="1">The sequence shown here is derived from an EMBL/GenBank/DDBJ whole genome shotgun (WGS) entry which is preliminary data.</text>
</comment>
<name>A0ABT7Z1L7_9ACTN</name>
<evidence type="ECO:0000313" key="1">
    <source>
        <dbReference type="EMBL" id="MDN3293387.1"/>
    </source>
</evidence>
<proteinExistence type="predicted"/>
<dbReference type="RefSeq" id="WP_290110243.1">
    <property type="nucleotide sequence ID" value="NZ_JAUEPL010000004.1"/>
</dbReference>
<organism evidence="1 2">
    <name type="scientific">Streptomyces ficellus</name>
    <dbReference type="NCBI Taxonomy" id="1977088"/>
    <lineage>
        <taxon>Bacteria</taxon>
        <taxon>Bacillati</taxon>
        <taxon>Actinomycetota</taxon>
        <taxon>Actinomycetes</taxon>
        <taxon>Kitasatosporales</taxon>
        <taxon>Streptomycetaceae</taxon>
        <taxon>Streptomyces</taxon>
    </lineage>
</organism>
<gene>
    <name evidence="1" type="ORF">QWM81_04875</name>
</gene>